<feature type="region of interest" description="Disordered" evidence="3">
    <location>
        <begin position="269"/>
        <end position="330"/>
    </location>
</feature>
<dbReference type="EMBL" id="JAACJP010000004">
    <property type="protein sequence ID" value="KAF5385173.1"/>
    <property type="molecule type" value="Genomic_DNA"/>
</dbReference>
<dbReference type="GO" id="GO:0042274">
    <property type="term" value="P:ribosomal small subunit biogenesis"/>
    <property type="evidence" value="ECO:0007669"/>
    <property type="project" value="TreeGrafter"/>
</dbReference>
<keyword evidence="6" id="KW-1185">Reference proteome</keyword>
<feature type="domain" description="RRM" evidence="4">
    <location>
        <begin position="144"/>
        <end position="226"/>
    </location>
</feature>
<dbReference type="Proteomes" id="UP000565441">
    <property type="component" value="Unassembled WGS sequence"/>
</dbReference>
<accession>A0A8H5HKS5</accession>
<dbReference type="PANTHER" id="PTHR23236:SF51">
    <property type="entry name" value="NUCLEOLAR PROTEIN 6"/>
    <property type="match status" value="1"/>
</dbReference>
<dbReference type="SMART" id="SM00360">
    <property type="entry name" value="RRM"/>
    <property type="match status" value="1"/>
</dbReference>
<reference evidence="5 6" key="1">
    <citation type="journal article" date="2020" name="ISME J.">
        <title>Uncovering the hidden diversity of litter-decomposition mechanisms in mushroom-forming fungi.</title>
        <authorList>
            <person name="Floudas D."/>
            <person name="Bentzer J."/>
            <person name="Ahren D."/>
            <person name="Johansson T."/>
            <person name="Persson P."/>
            <person name="Tunlid A."/>
        </authorList>
    </citation>
    <scope>NUCLEOTIDE SEQUENCE [LARGE SCALE GENOMIC DNA]</scope>
    <source>
        <strain evidence="5 6">CBS 661.87</strain>
    </source>
</reference>
<dbReference type="Pfam" id="PF00076">
    <property type="entry name" value="RRM_1"/>
    <property type="match status" value="1"/>
</dbReference>
<dbReference type="GO" id="GO:0019843">
    <property type="term" value="F:rRNA binding"/>
    <property type="evidence" value="ECO:0007669"/>
    <property type="project" value="TreeGrafter"/>
</dbReference>
<dbReference type="PANTHER" id="PTHR23236">
    <property type="entry name" value="EUKARYOTIC TRANSLATION INITIATION FACTOR 4B/4H"/>
    <property type="match status" value="1"/>
</dbReference>
<gene>
    <name evidence="5" type="ORF">D9615_001345</name>
</gene>
<proteinExistence type="predicted"/>
<dbReference type="Gene3D" id="3.30.70.330">
    <property type="match status" value="1"/>
</dbReference>
<dbReference type="InterPro" id="IPR034228">
    <property type="entry name" value="Nop6_RRM"/>
</dbReference>
<dbReference type="InterPro" id="IPR035979">
    <property type="entry name" value="RBD_domain_sf"/>
</dbReference>
<comment type="caution">
    <text evidence="5">The sequence shown here is derived from an EMBL/GenBank/DDBJ whole genome shotgun (WGS) entry which is preliminary data.</text>
</comment>
<sequence length="330" mass="36227">MSTPAKLTKKQKKGIAFRERKTGKGRSKDGVARSENDDVPVMEDQDTLGGDGAPLEMEKLERRKAKPPTQVSGSSDQGKSKRKAEEEAKDKPKKRKRDADAAVEVVDSEEGRQVAKRKKTMDDAGKPGEKRIAGTPKPDGKQRFILFVGNLKYATSLEAIKKHFAACDPPPTIRLLTPKPTSGKQTHKSKGCAFLEFTHRNALQQALKLHQSDLDGRMINVELTAGGGGKSEKRLEKVRERNKELLGQRKERIEKAAAADGTTIQTLPDKPQRYSATSGIDHAPTARRTWTVGDTDDEETHRGGKRHAKRSKSRPSGKTWGTGVNAIPVG</sequence>
<feature type="region of interest" description="Disordered" evidence="3">
    <location>
        <begin position="1"/>
        <end position="140"/>
    </location>
</feature>
<evidence type="ECO:0000313" key="6">
    <source>
        <dbReference type="Proteomes" id="UP000565441"/>
    </source>
</evidence>
<dbReference type="SUPFAM" id="SSF54928">
    <property type="entry name" value="RNA-binding domain, RBD"/>
    <property type="match status" value="1"/>
</dbReference>
<feature type="compositionally biased region" description="Acidic residues" evidence="3">
    <location>
        <begin position="37"/>
        <end position="46"/>
    </location>
</feature>
<protein>
    <recommendedName>
        <fullName evidence="4">RRM domain-containing protein</fullName>
    </recommendedName>
</protein>
<dbReference type="InterPro" id="IPR000504">
    <property type="entry name" value="RRM_dom"/>
</dbReference>
<evidence type="ECO:0000313" key="5">
    <source>
        <dbReference type="EMBL" id="KAF5385173.1"/>
    </source>
</evidence>
<evidence type="ECO:0000259" key="4">
    <source>
        <dbReference type="PROSITE" id="PS50102"/>
    </source>
</evidence>
<dbReference type="GO" id="GO:0005730">
    <property type="term" value="C:nucleolus"/>
    <property type="evidence" value="ECO:0007669"/>
    <property type="project" value="TreeGrafter"/>
</dbReference>
<dbReference type="OrthoDB" id="167718at2759"/>
<evidence type="ECO:0000256" key="2">
    <source>
        <dbReference type="PROSITE-ProRule" id="PRU00176"/>
    </source>
</evidence>
<feature type="compositionally biased region" description="Basic and acidic residues" evidence="3">
    <location>
        <begin position="16"/>
        <end position="36"/>
    </location>
</feature>
<dbReference type="AlphaFoldDB" id="A0A8H5HKS5"/>
<organism evidence="5 6">
    <name type="scientific">Tricholomella constricta</name>
    <dbReference type="NCBI Taxonomy" id="117010"/>
    <lineage>
        <taxon>Eukaryota</taxon>
        <taxon>Fungi</taxon>
        <taxon>Dikarya</taxon>
        <taxon>Basidiomycota</taxon>
        <taxon>Agaricomycotina</taxon>
        <taxon>Agaricomycetes</taxon>
        <taxon>Agaricomycetidae</taxon>
        <taxon>Agaricales</taxon>
        <taxon>Tricholomatineae</taxon>
        <taxon>Lyophyllaceae</taxon>
        <taxon>Tricholomella</taxon>
    </lineage>
</organism>
<feature type="compositionally biased region" description="Basic and acidic residues" evidence="3">
    <location>
        <begin position="120"/>
        <end position="140"/>
    </location>
</feature>
<name>A0A8H5HKS5_9AGAR</name>
<feature type="compositionally biased region" description="Basic residues" evidence="3">
    <location>
        <begin position="303"/>
        <end position="315"/>
    </location>
</feature>
<dbReference type="PROSITE" id="PS50102">
    <property type="entry name" value="RRM"/>
    <property type="match status" value="1"/>
</dbReference>
<evidence type="ECO:0000256" key="3">
    <source>
        <dbReference type="SAM" id="MobiDB-lite"/>
    </source>
</evidence>
<dbReference type="InterPro" id="IPR012677">
    <property type="entry name" value="Nucleotide-bd_a/b_plait_sf"/>
</dbReference>
<dbReference type="CDD" id="cd12400">
    <property type="entry name" value="RRM_Nop6"/>
    <property type="match status" value="1"/>
</dbReference>
<keyword evidence="1 2" id="KW-0694">RNA-binding</keyword>
<evidence type="ECO:0000256" key="1">
    <source>
        <dbReference type="ARBA" id="ARBA00022884"/>
    </source>
</evidence>